<accession>A0A0F9F1W7</accession>
<sequence>MLDPLRNILKNHLIYTKNQIRKLEKNNKDKVHIHEPTNTTGTGFKNLKSLEDKLVDESLDKLHDFAAGKARDHFKVKDIIRFRVVCHCKIDKENFADLIEDSAQKYMNFDDIYREKKEGETYDAIHFDMYKYYEYKKKKILVPCEVQVKTIFEHAQAIQSHKYHYKQTEYGEKSRMYILKTNRLILKALEEPVEWIRNLANENKS</sequence>
<feature type="domain" description="RelA/SpoT" evidence="1">
    <location>
        <begin position="42"/>
        <end position="171"/>
    </location>
</feature>
<dbReference type="SMART" id="SM00954">
    <property type="entry name" value="RelA_SpoT"/>
    <property type="match status" value="1"/>
</dbReference>
<reference evidence="2" key="1">
    <citation type="journal article" date="2015" name="Nature">
        <title>Complex archaea that bridge the gap between prokaryotes and eukaryotes.</title>
        <authorList>
            <person name="Spang A."/>
            <person name="Saw J.H."/>
            <person name="Jorgensen S.L."/>
            <person name="Zaremba-Niedzwiedzka K."/>
            <person name="Martijn J."/>
            <person name="Lind A.E."/>
            <person name="van Eijk R."/>
            <person name="Schleper C."/>
            <person name="Guy L."/>
            <person name="Ettema T.J."/>
        </authorList>
    </citation>
    <scope>NUCLEOTIDE SEQUENCE</scope>
</reference>
<dbReference type="GO" id="GO:0015969">
    <property type="term" value="P:guanosine tetraphosphate metabolic process"/>
    <property type="evidence" value="ECO:0007669"/>
    <property type="project" value="InterPro"/>
</dbReference>
<dbReference type="InterPro" id="IPR007685">
    <property type="entry name" value="RelA_SpoT"/>
</dbReference>
<organism evidence="2">
    <name type="scientific">marine sediment metagenome</name>
    <dbReference type="NCBI Taxonomy" id="412755"/>
    <lineage>
        <taxon>unclassified sequences</taxon>
        <taxon>metagenomes</taxon>
        <taxon>ecological metagenomes</taxon>
    </lineage>
</organism>
<protein>
    <recommendedName>
        <fullName evidence="1">RelA/SpoT domain-containing protein</fullName>
    </recommendedName>
</protein>
<name>A0A0F9F1W7_9ZZZZ</name>
<gene>
    <name evidence="2" type="ORF">LCGC14_2084340</name>
</gene>
<proteinExistence type="predicted"/>
<dbReference type="Gene3D" id="3.30.460.10">
    <property type="entry name" value="Beta Polymerase, domain 2"/>
    <property type="match status" value="1"/>
</dbReference>
<dbReference type="AlphaFoldDB" id="A0A0F9F1W7"/>
<dbReference type="Pfam" id="PF04607">
    <property type="entry name" value="RelA_SpoT"/>
    <property type="match status" value="1"/>
</dbReference>
<dbReference type="InterPro" id="IPR043519">
    <property type="entry name" value="NT_sf"/>
</dbReference>
<evidence type="ECO:0000313" key="2">
    <source>
        <dbReference type="EMBL" id="KKL72496.1"/>
    </source>
</evidence>
<evidence type="ECO:0000259" key="1">
    <source>
        <dbReference type="SMART" id="SM00954"/>
    </source>
</evidence>
<dbReference type="SUPFAM" id="SSF81301">
    <property type="entry name" value="Nucleotidyltransferase"/>
    <property type="match status" value="1"/>
</dbReference>
<dbReference type="EMBL" id="LAZR01025256">
    <property type="protein sequence ID" value="KKL72496.1"/>
    <property type="molecule type" value="Genomic_DNA"/>
</dbReference>
<comment type="caution">
    <text evidence="2">The sequence shown here is derived from an EMBL/GenBank/DDBJ whole genome shotgun (WGS) entry which is preliminary data.</text>
</comment>